<evidence type="ECO:0000256" key="7">
    <source>
        <dbReference type="ARBA" id="ARBA00022848"/>
    </source>
</evidence>
<keyword evidence="14" id="KW-1133">Transmembrane helix</keyword>
<comment type="caution">
    <text evidence="19">The sequence shown here is derived from an EMBL/GenBank/DDBJ whole genome shotgun (WGS) entry which is preliminary data.</text>
</comment>
<feature type="region of interest" description="Disordered" evidence="13">
    <location>
        <begin position="688"/>
        <end position="734"/>
    </location>
</feature>
<dbReference type="InterPro" id="IPR024571">
    <property type="entry name" value="ERAP1-like_C_dom"/>
</dbReference>
<name>A0A8J4D9Q6_9CHLO</name>
<evidence type="ECO:0000256" key="4">
    <source>
        <dbReference type="ARBA" id="ARBA00022723"/>
    </source>
</evidence>
<feature type="region of interest" description="Disordered" evidence="13">
    <location>
        <begin position="1"/>
        <end position="51"/>
    </location>
</feature>
<dbReference type="SUPFAM" id="SSF63737">
    <property type="entry name" value="Leukotriene A4 hydrolase N-terminal domain"/>
    <property type="match status" value="1"/>
</dbReference>
<feature type="active site" description="Proton acceptor" evidence="10">
    <location>
        <position position="563"/>
    </location>
</feature>
<keyword evidence="4 11" id="KW-0479">Metal-binding</keyword>
<dbReference type="GO" id="GO:0016020">
    <property type="term" value="C:membrane"/>
    <property type="evidence" value="ECO:0007669"/>
    <property type="project" value="TreeGrafter"/>
</dbReference>
<accession>A0A8J4D9Q6</accession>
<dbReference type="GO" id="GO:0042277">
    <property type="term" value="F:peptide binding"/>
    <property type="evidence" value="ECO:0007669"/>
    <property type="project" value="TreeGrafter"/>
</dbReference>
<dbReference type="GO" id="GO:0005737">
    <property type="term" value="C:cytoplasm"/>
    <property type="evidence" value="ECO:0007669"/>
    <property type="project" value="TreeGrafter"/>
</dbReference>
<evidence type="ECO:0000256" key="11">
    <source>
        <dbReference type="PIRSR" id="PIRSR634016-3"/>
    </source>
</evidence>
<evidence type="ECO:0000256" key="14">
    <source>
        <dbReference type="SAM" id="Phobius"/>
    </source>
</evidence>
<dbReference type="SUPFAM" id="SSF55486">
    <property type="entry name" value="Metalloproteases ('zincins'), catalytic domain"/>
    <property type="match status" value="2"/>
</dbReference>
<evidence type="ECO:0000259" key="17">
    <source>
        <dbReference type="Pfam" id="PF17900"/>
    </source>
</evidence>
<dbReference type="CDD" id="cd09601">
    <property type="entry name" value="M1_APN-Q_like"/>
    <property type="match status" value="1"/>
</dbReference>
<dbReference type="Proteomes" id="UP000747110">
    <property type="component" value="Unassembled WGS sequence"/>
</dbReference>
<dbReference type="InterPro" id="IPR050344">
    <property type="entry name" value="Peptidase_M1_aminopeptidases"/>
</dbReference>
<evidence type="ECO:0000313" key="19">
    <source>
        <dbReference type="EMBL" id="GIL95385.1"/>
    </source>
</evidence>
<proteinExistence type="inferred from homology"/>
<evidence type="ECO:0000256" key="5">
    <source>
        <dbReference type="ARBA" id="ARBA00022801"/>
    </source>
</evidence>
<feature type="domain" description="ERAP1-like C-terminal" evidence="16">
    <location>
        <begin position="893"/>
        <end position="985"/>
    </location>
</feature>
<dbReference type="InterPro" id="IPR027268">
    <property type="entry name" value="Peptidase_M4/M1_CTD_sf"/>
</dbReference>
<dbReference type="InterPro" id="IPR034016">
    <property type="entry name" value="M1_APN-typ"/>
</dbReference>
<comment type="cofactor">
    <cofactor evidence="11">
        <name>Zn(2+)</name>
        <dbReference type="ChEBI" id="CHEBI:29105"/>
    </cofactor>
    <text evidence="11">Binds 1 zinc ion per subunit.</text>
</comment>
<feature type="site" description="Transition state stabilizer" evidence="12">
    <location>
        <position position="650"/>
    </location>
</feature>
<evidence type="ECO:0000256" key="6">
    <source>
        <dbReference type="ARBA" id="ARBA00022833"/>
    </source>
</evidence>
<dbReference type="InterPro" id="IPR001930">
    <property type="entry name" value="Peptidase_M1"/>
</dbReference>
<feature type="compositionally biased region" description="Basic and acidic residues" evidence="13">
    <location>
        <begin position="36"/>
        <end position="51"/>
    </location>
</feature>
<keyword evidence="8" id="KW-0482">Metalloprotease</keyword>
<evidence type="ECO:0000256" key="1">
    <source>
        <dbReference type="ARBA" id="ARBA00004174"/>
    </source>
</evidence>
<dbReference type="Proteomes" id="UP000722791">
    <property type="component" value="Unassembled WGS sequence"/>
</dbReference>
<evidence type="ECO:0000256" key="3">
    <source>
        <dbReference type="ARBA" id="ARBA00022670"/>
    </source>
</evidence>
<keyword evidence="5" id="KW-0378">Hydrolase</keyword>
<dbReference type="InterPro" id="IPR014782">
    <property type="entry name" value="Peptidase_M1_dom"/>
</dbReference>
<dbReference type="GO" id="GO:0006508">
    <property type="term" value="P:proteolysis"/>
    <property type="evidence" value="ECO:0007669"/>
    <property type="project" value="UniProtKB-KW"/>
</dbReference>
<dbReference type="Pfam" id="PF11838">
    <property type="entry name" value="ERAP1_C"/>
    <property type="match status" value="2"/>
</dbReference>
<feature type="binding site" evidence="11">
    <location>
        <position position="562"/>
    </location>
    <ligand>
        <name>Zn(2+)</name>
        <dbReference type="ChEBI" id="CHEBI:29105"/>
        <note>catalytic</note>
    </ligand>
</feature>
<dbReference type="PANTHER" id="PTHR11533">
    <property type="entry name" value="PROTEASE M1 ZINC METALLOPROTEASE"/>
    <property type="match status" value="1"/>
</dbReference>
<keyword evidence="3" id="KW-0645">Protease</keyword>
<evidence type="ECO:0000256" key="13">
    <source>
        <dbReference type="SAM" id="MobiDB-lite"/>
    </source>
</evidence>
<feature type="binding site" evidence="11">
    <location>
        <position position="566"/>
    </location>
    <ligand>
        <name>Zn(2+)</name>
        <dbReference type="ChEBI" id="CHEBI:29105"/>
        <note>catalytic</note>
    </ligand>
</feature>
<dbReference type="Pfam" id="PF17900">
    <property type="entry name" value="Peptidase_M1_N"/>
    <property type="match status" value="1"/>
</dbReference>
<feature type="domain" description="ERAP1-like C-terminal" evidence="16">
    <location>
        <begin position="1108"/>
        <end position="1271"/>
    </location>
</feature>
<dbReference type="Gene3D" id="1.10.390.10">
    <property type="entry name" value="Neutral Protease Domain 2"/>
    <property type="match status" value="2"/>
</dbReference>
<evidence type="ECO:0000256" key="9">
    <source>
        <dbReference type="ARBA" id="ARBA00029840"/>
    </source>
</evidence>
<evidence type="ECO:0000256" key="10">
    <source>
        <dbReference type="PIRSR" id="PIRSR634016-1"/>
    </source>
</evidence>
<dbReference type="Pfam" id="PF01433">
    <property type="entry name" value="Peptidase_M1"/>
    <property type="match status" value="1"/>
</dbReference>
<dbReference type="Gene3D" id="2.60.40.1910">
    <property type="match status" value="1"/>
</dbReference>
<keyword evidence="6 11" id="KW-0862">Zinc</keyword>
<gene>
    <name evidence="18" type="ORF">Vretifemale_10818</name>
    <name evidence="19" type="ORF">Vretimale_1425</name>
</gene>
<keyword evidence="7" id="KW-0256">Endoplasmic reticulum</keyword>
<feature type="domain" description="Peptidase M1 membrane alanine aminopeptidase" evidence="15">
    <location>
        <begin position="492"/>
        <end position="670"/>
    </location>
</feature>
<feature type="transmembrane region" description="Helical" evidence="14">
    <location>
        <begin position="98"/>
        <end position="120"/>
    </location>
</feature>
<keyword evidence="14" id="KW-0472">Membrane</keyword>
<dbReference type="PANTHER" id="PTHR11533:SF299">
    <property type="entry name" value="AMINOPEPTIDASE"/>
    <property type="match status" value="1"/>
</dbReference>
<dbReference type="GO" id="GO:0043171">
    <property type="term" value="P:peptide catabolic process"/>
    <property type="evidence" value="ECO:0007669"/>
    <property type="project" value="TreeGrafter"/>
</dbReference>
<dbReference type="InterPro" id="IPR045357">
    <property type="entry name" value="Aminopeptidase_N-like_N"/>
</dbReference>
<dbReference type="PRINTS" id="PR00756">
    <property type="entry name" value="ALADIPTASE"/>
</dbReference>
<dbReference type="GO" id="GO:0070006">
    <property type="term" value="F:metalloaminopeptidase activity"/>
    <property type="evidence" value="ECO:0007669"/>
    <property type="project" value="TreeGrafter"/>
</dbReference>
<dbReference type="EMBL" id="BNCQ01000002">
    <property type="protein sequence ID" value="GIL95385.1"/>
    <property type="molecule type" value="Genomic_DNA"/>
</dbReference>
<keyword evidence="7" id="KW-0492">Microsome</keyword>
<evidence type="ECO:0000256" key="8">
    <source>
        <dbReference type="ARBA" id="ARBA00023049"/>
    </source>
</evidence>
<evidence type="ECO:0000256" key="2">
    <source>
        <dbReference type="ARBA" id="ARBA00010136"/>
    </source>
</evidence>
<evidence type="ECO:0000313" key="21">
    <source>
        <dbReference type="Proteomes" id="UP000747110"/>
    </source>
</evidence>
<evidence type="ECO:0000259" key="15">
    <source>
        <dbReference type="Pfam" id="PF01433"/>
    </source>
</evidence>
<feature type="compositionally biased region" description="Polar residues" evidence="13">
    <location>
        <begin position="709"/>
        <end position="722"/>
    </location>
</feature>
<evidence type="ECO:0000259" key="16">
    <source>
        <dbReference type="Pfam" id="PF11838"/>
    </source>
</evidence>
<keyword evidence="14" id="KW-0812">Transmembrane</keyword>
<reference evidence="19" key="1">
    <citation type="journal article" date="2021" name="Proc. Natl. Acad. Sci. U.S.A.">
        <title>Three genomes in the algal genus Volvox reveal the fate of a haploid sex-determining region after a transition to homothallism.</title>
        <authorList>
            <person name="Yamamoto K."/>
            <person name="Hamaji T."/>
            <person name="Kawai-Toyooka H."/>
            <person name="Matsuzaki R."/>
            <person name="Takahashi F."/>
            <person name="Nishimura Y."/>
            <person name="Kawachi M."/>
            <person name="Noguchi H."/>
            <person name="Minakuchi Y."/>
            <person name="Umen J.G."/>
            <person name="Toyoda A."/>
            <person name="Nozaki H."/>
        </authorList>
    </citation>
    <scope>NUCLEOTIDE SEQUENCE</scope>
    <source>
        <strain evidence="19">NIES-3785</strain>
        <strain evidence="18">NIES-3786</strain>
    </source>
</reference>
<dbReference type="InterPro" id="IPR042097">
    <property type="entry name" value="Aminopeptidase_N-like_N_sf"/>
</dbReference>
<dbReference type="GO" id="GO:0008270">
    <property type="term" value="F:zinc ion binding"/>
    <property type="evidence" value="ECO:0007669"/>
    <property type="project" value="InterPro"/>
</dbReference>
<feature type="region of interest" description="Disordered" evidence="13">
    <location>
        <begin position="141"/>
        <end position="206"/>
    </location>
</feature>
<evidence type="ECO:0000313" key="20">
    <source>
        <dbReference type="Proteomes" id="UP000722791"/>
    </source>
</evidence>
<dbReference type="OrthoDB" id="10031169at2759"/>
<dbReference type="EMBL" id="BNCP01000022">
    <property type="protein sequence ID" value="GIL81827.1"/>
    <property type="molecule type" value="Genomic_DNA"/>
</dbReference>
<evidence type="ECO:0000256" key="12">
    <source>
        <dbReference type="PIRSR" id="PIRSR634016-4"/>
    </source>
</evidence>
<comment type="similarity">
    <text evidence="2">Belongs to the peptidase M1 family.</text>
</comment>
<sequence length="1296" mass="141571">MLPKAGRYQRDLSQGGSSSSGGDIELPTLPTRHDHRTPDGQDPPDKTFDERNYLLEPEKIHRMRRCMCCGVNVIWLVDRLPGTWVDWWRHQPQRNRRAYKATCCCILVLLFVLLVVPPVAGAVKENRRLYILAHTPSPPPPPLPPAPPIPPNPPSPPPSPLPPSPDPPSPSPQPPDPPSPLPPSPNPPMPPLMPPSSPPSPPMPPAPMPLTAFCDYSLPQLPDEVKPSHYDLKLHIYFQPHPVLQGAPGISVGRRLLSGESFPANTSDPLIQGLSTDYVLGTVNISLSLSVTTQCIALNAVGMKLDNIAYRWNGTEWTGNYTYKGQTLILMFDSPLWPTTSPSSGTQLGYLSMRFAYNFSSSLDGVYRTLYTDAQGAQHVLVATQFESAAARKAFPCFDEPKLKATFHLTLETPANLEVLSNMPRLTQQPSPSAEDDRMETSFARTPLMSTYLLAFAVGAFEGKLLQCNDSMSTNVTAWATKDKAEQLGTALQAACVAVQTYEAAFGVPYQLPKLDLVALPDFEAGAMENYGCIFFREAKLLMQPESQDVDTEIAISQTVSHEISHQWFGNLVTMADWTELWLNEGFASYLELMGMNAFRPKYGYYQLSYTQMTYAALEYDTLPSVHALSAAGPLESVADIDDMFDDISYQKGGAVLRMVRAVVNGNLLASGTAPGFRRRLMQVQPPPQLTEPQAAPGPANTMPPGQQLPLQPSTPQASPPESNLPAAPSALNSNNQADPFLRALTQYLLAYANSSTTAVELWDTFENVTGLPFSSWMRTWTYSPNYPIVNVLMVATPPSGVTIVNATAGGLAAATAPPAAAGPGTNGGDGSYLYVTQSNVTDGTCNDAVGAEGSTPWWIPLNFLTENAAAMLWASFNTCSAAVPLSGNVSYVVLNPGRYGYYRVNYSEELWNKLTEAAYKAEAISAVDLAALLDDAWHLSRLGRLHSSVFMNLTVALAARLKPELEPWTIALDAFRSWHRLLDTGAQAEDIDIGTGVASPEYFRNCSLRLAAYARDHLTEALRANLSMPGTDGASANPIRGLDFVVPTSPPQDSVALQLRLLRPQALIGAAWAKLAALPDVSAEISRLRKEEPFEGAGTVMSAQRYAIMEGKPEVLQAEIRGSVYAIQAMIMDMYFSEWFTMYQKSRDAVERSQILYAMAQAPSRKFIKDTLNMTLDPKVRLQDVKTILLQVGSRGGFASDITWDFLLSNTQALLSRYDSVPTYSLGNTISELATGIVSEKLAGQIKAWATNQTELLGANFTTTVDENLKSNRKWLGLPATQMCEWLNSKVPALH</sequence>
<feature type="binding site" evidence="11">
    <location>
        <position position="585"/>
    </location>
    <ligand>
        <name>Zn(2+)</name>
        <dbReference type="ChEBI" id="CHEBI:29105"/>
        <note>catalytic</note>
    </ligand>
</feature>
<dbReference type="Gene3D" id="1.25.50.20">
    <property type="match status" value="1"/>
</dbReference>
<dbReference type="Gene3D" id="2.60.40.1730">
    <property type="entry name" value="tricorn interacting facor f3 domain"/>
    <property type="match status" value="1"/>
</dbReference>
<organism evidence="19 20">
    <name type="scientific">Volvox reticuliferus</name>
    <dbReference type="NCBI Taxonomy" id="1737510"/>
    <lineage>
        <taxon>Eukaryota</taxon>
        <taxon>Viridiplantae</taxon>
        <taxon>Chlorophyta</taxon>
        <taxon>core chlorophytes</taxon>
        <taxon>Chlorophyceae</taxon>
        <taxon>CS clade</taxon>
        <taxon>Chlamydomonadales</taxon>
        <taxon>Volvocaceae</taxon>
        <taxon>Volvox</taxon>
    </lineage>
</organism>
<comment type="subcellular location">
    <subcellularLocation>
        <location evidence="1">Microsome membrane</location>
        <topology evidence="1">Peripheral membrane protein</topology>
    </subcellularLocation>
</comment>
<feature type="domain" description="Aminopeptidase N-like N-terminal" evidence="17">
    <location>
        <begin position="226"/>
        <end position="453"/>
    </location>
</feature>
<evidence type="ECO:0000313" key="18">
    <source>
        <dbReference type="EMBL" id="GIL81827.1"/>
    </source>
</evidence>
<keyword evidence="21" id="KW-1185">Reference proteome</keyword>
<protein>
    <recommendedName>
        <fullName evidence="9">Alpha-aminoacylpeptide hydrolase</fullName>
    </recommendedName>
</protein>
<dbReference type="GO" id="GO:0005615">
    <property type="term" value="C:extracellular space"/>
    <property type="evidence" value="ECO:0007669"/>
    <property type="project" value="TreeGrafter"/>
</dbReference>